<keyword evidence="3" id="KW-0143">Chaperone</keyword>
<name>A0A6P4ICK6_DROKI</name>
<evidence type="ECO:0000256" key="1">
    <source>
        <dbReference type="ARBA" id="ARBA00005261"/>
    </source>
</evidence>
<evidence type="ECO:0000313" key="5">
    <source>
        <dbReference type="RefSeq" id="XP_017020253.1"/>
    </source>
</evidence>
<keyword evidence="4" id="KW-1185">Reference proteome</keyword>
<dbReference type="OMA" id="ENSYLYM"/>
<dbReference type="GO" id="GO:0070628">
    <property type="term" value="F:proteasome binding"/>
    <property type="evidence" value="ECO:0007669"/>
    <property type="project" value="TreeGrafter"/>
</dbReference>
<dbReference type="AlphaFoldDB" id="A0A6P4ICK6"/>
<dbReference type="RefSeq" id="XP_017020253.1">
    <property type="nucleotide sequence ID" value="XM_017164764.3"/>
</dbReference>
<reference evidence="5" key="1">
    <citation type="submission" date="2025-08" db="UniProtKB">
        <authorList>
            <consortium name="RefSeq"/>
        </authorList>
    </citation>
    <scope>IDENTIFICATION</scope>
    <source>
        <strain evidence="5">14028-0561.14</strain>
        <tissue evidence="5">Whole fly</tissue>
    </source>
</reference>
<dbReference type="PANTHER" id="PTHR15069:SF1">
    <property type="entry name" value="PROTEASOME ASSEMBLY CHAPERONE 1"/>
    <property type="match status" value="1"/>
</dbReference>
<dbReference type="OrthoDB" id="17536at2759"/>
<organism evidence="4 5">
    <name type="scientific">Drosophila kikkawai</name>
    <name type="common">Fruit fly</name>
    <dbReference type="NCBI Taxonomy" id="30033"/>
    <lineage>
        <taxon>Eukaryota</taxon>
        <taxon>Metazoa</taxon>
        <taxon>Ecdysozoa</taxon>
        <taxon>Arthropoda</taxon>
        <taxon>Hexapoda</taxon>
        <taxon>Insecta</taxon>
        <taxon>Pterygota</taxon>
        <taxon>Neoptera</taxon>
        <taxon>Endopterygota</taxon>
        <taxon>Diptera</taxon>
        <taxon>Brachycera</taxon>
        <taxon>Muscomorpha</taxon>
        <taxon>Ephydroidea</taxon>
        <taxon>Drosophilidae</taxon>
        <taxon>Drosophila</taxon>
        <taxon>Sophophora</taxon>
    </lineage>
</organism>
<sequence>MSCPGFGELNIPSSRAFWDDCEEDEFENMKPAEKLQLKFDVESAGDVAPVASDLLVVIEGPHVTHFATTVLAKDSKRLCSIPAKTSSLHWNASSKQLLAILEDDLSSSGEVTELLLPYAKLAKNVVTLTLKPKVEFKSEEIQFYSDHVAIVRGVGVNQKDITELEAPNFIAGVAAGIASWRDQEELPVSSFVIYTDKLPLDSTAAQPVLKLLKSVGVTCNSSYIPPRKESSYLYM</sequence>
<keyword evidence="5" id="KW-0647">Proteasome</keyword>
<accession>A0A6P4ICK6</accession>
<protein>
    <recommendedName>
        <fullName evidence="2">Proteasome assembly chaperone 1</fullName>
    </recommendedName>
</protein>
<evidence type="ECO:0000256" key="3">
    <source>
        <dbReference type="ARBA" id="ARBA00023186"/>
    </source>
</evidence>
<dbReference type="GO" id="GO:0080129">
    <property type="term" value="P:proteasome core complex assembly"/>
    <property type="evidence" value="ECO:0007669"/>
    <property type="project" value="TreeGrafter"/>
</dbReference>
<dbReference type="Proteomes" id="UP001652661">
    <property type="component" value="Chromosome 3R"/>
</dbReference>
<evidence type="ECO:0000313" key="4">
    <source>
        <dbReference type="Proteomes" id="UP001652661"/>
    </source>
</evidence>
<dbReference type="InterPro" id="IPR016565">
    <property type="entry name" value="Proteasome_assmbl_chp_1"/>
</dbReference>
<dbReference type="PANTHER" id="PTHR15069">
    <property type="entry name" value="PROTEASOME ASSEMBLY CHAPERONE 1"/>
    <property type="match status" value="1"/>
</dbReference>
<proteinExistence type="inferred from homology"/>
<dbReference type="GO" id="GO:0005783">
    <property type="term" value="C:endoplasmic reticulum"/>
    <property type="evidence" value="ECO:0007669"/>
    <property type="project" value="InterPro"/>
</dbReference>
<gene>
    <name evidence="5" type="primary">PSMG1</name>
</gene>
<evidence type="ECO:0000256" key="2">
    <source>
        <dbReference type="ARBA" id="ARBA00019180"/>
    </source>
</evidence>
<comment type="similarity">
    <text evidence="1">Belongs to the PSMG1 family.</text>
</comment>